<sequence>MRKIIVSVWTTLDGFVAGPRDEMDWLQIDEQVLRYERELVEGSSALLLGGSRRLRRPLAAGRTGP</sequence>
<organism evidence="1 2">
    <name type="scientific">Nonomuraea thailandensis</name>
    <dbReference type="NCBI Taxonomy" id="1188745"/>
    <lineage>
        <taxon>Bacteria</taxon>
        <taxon>Bacillati</taxon>
        <taxon>Actinomycetota</taxon>
        <taxon>Actinomycetes</taxon>
        <taxon>Streptosporangiales</taxon>
        <taxon>Streptosporangiaceae</taxon>
        <taxon>Nonomuraea</taxon>
    </lineage>
</organism>
<dbReference type="SUPFAM" id="SSF53597">
    <property type="entry name" value="Dihydrofolate reductase-like"/>
    <property type="match status" value="1"/>
</dbReference>
<protein>
    <recommendedName>
        <fullName evidence="3">Bacterial bifunctional deaminase-reductase C-terminal domain-containing protein</fullName>
    </recommendedName>
</protein>
<dbReference type="AlphaFoldDB" id="A0A9X2G5X0"/>
<accession>A0A9X2G5X0</accession>
<proteinExistence type="predicted"/>
<evidence type="ECO:0000313" key="1">
    <source>
        <dbReference type="EMBL" id="MCP2353192.1"/>
    </source>
</evidence>
<dbReference type="Gene3D" id="3.40.430.10">
    <property type="entry name" value="Dihydrofolate Reductase, subunit A"/>
    <property type="match status" value="1"/>
</dbReference>
<keyword evidence="2" id="KW-1185">Reference proteome</keyword>
<dbReference type="EMBL" id="JAMZEB010000001">
    <property type="protein sequence ID" value="MCP2353192.1"/>
    <property type="molecule type" value="Genomic_DNA"/>
</dbReference>
<dbReference type="Proteomes" id="UP001139648">
    <property type="component" value="Unassembled WGS sequence"/>
</dbReference>
<comment type="caution">
    <text evidence="1">The sequence shown here is derived from an EMBL/GenBank/DDBJ whole genome shotgun (WGS) entry which is preliminary data.</text>
</comment>
<dbReference type="RefSeq" id="WP_253739633.1">
    <property type="nucleotide sequence ID" value="NZ_JAMZEB010000001.1"/>
</dbReference>
<dbReference type="InterPro" id="IPR024072">
    <property type="entry name" value="DHFR-like_dom_sf"/>
</dbReference>
<reference evidence="1" key="1">
    <citation type="submission" date="2022-06" db="EMBL/GenBank/DDBJ databases">
        <title>Sequencing the genomes of 1000 actinobacteria strains.</title>
        <authorList>
            <person name="Klenk H.-P."/>
        </authorList>
    </citation>
    <scope>NUCLEOTIDE SEQUENCE</scope>
    <source>
        <strain evidence="1">DSM 46694</strain>
    </source>
</reference>
<name>A0A9X2G5X0_9ACTN</name>
<evidence type="ECO:0008006" key="3">
    <source>
        <dbReference type="Google" id="ProtNLM"/>
    </source>
</evidence>
<gene>
    <name evidence="1" type="ORF">HD597_000212</name>
</gene>
<evidence type="ECO:0000313" key="2">
    <source>
        <dbReference type="Proteomes" id="UP001139648"/>
    </source>
</evidence>